<dbReference type="InterPro" id="IPR039556">
    <property type="entry name" value="ICL/PEPM"/>
</dbReference>
<dbReference type="SUPFAM" id="SSF51621">
    <property type="entry name" value="Phosphoenolpyruvate/pyruvate domain"/>
    <property type="match status" value="1"/>
</dbReference>
<dbReference type="PANTHER" id="PTHR42905:SF5">
    <property type="entry name" value="CARBOXYVINYL-CARBOXYPHOSPHONATE PHOSPHORYLMUTASE, CHLOROPLASTIC"/>
    <property type="match status" value="1"/>
</dbReference>
<dbReference type="EMBL" id="CP060490">
    <property type="protein sequence ID" value="QNL44616.1"/>
    <property type="molecule type" value="Genomic_DNA"/>
</dbReference>
<sequence>MNRTTRLKELIRAREILVMPGVYDALSAKIAEKCGVKAVQVTGYGLAGSNLGLPDVGIMTKTQMVDLTRNICRAVSIPVMADGDTGFGNAINLYYAVRDFEAAGAAGINLEDQFFPKRCGHMGGKQIIPFEEAVKKIEAAAAARTDPDFVINARTDAIAVAGVEEAIRRGNAFAKAGADLVFVEAPTNPDDVKRVIESIEAPVSINMIYAKGSKTPAISIRQLEEWGAARVSVPVMPLFAAARALERAYTAVAKDDVEAMDGEIFAFQEFTDLVGLPEIQELERLFLDTAELDARYHR</sequence>
<evidence type="ECO:0000313" key="1">
    <source>
        <dbReference type="EMBL" id="QNL44616.1"/>
    </source>
</evidence>
<dbReference type="InterPro" id="IPR018523">
    <property type="entry name" value="Isocitrate_lyase_ph_CS"/>
</dbReference>
<accession>A0A7G9B4Y5</accession>
<protein>
    <submittedName>
        <fullName evidence="1">Isocitrate lyase/PEP mutase family protein</fullName>
    </submittedName>
</protein>
<dbReference type="Proteomes" id="UP000515960">
    <property type="component" value="Chromosome"/>
</dbReference>
<evidence type="ECO:0000313" key="2">
    <source>
        <dbReference type="Proteomes" id="UP000515960"/>
    </source>
</evidence>
<dbReference type="GO" id="GO:0016833">
    <property type="term" value="F:oxo-acid-lyase activity"/>
    <property type="evidence" value="ECO:0007669"/>
    <property type="project" value="UniProtKB-ARBA"/>
</dbReference>
<proteinExistence type="predicted"/>
<dbReference type="Pfam" id="PF13714">
    <property type="entry name" value="PEP_mutase"/>
    <property type="match status" value="1"/>
</dbReference>
<gene>
    <name evidence="1" type="ORF">H8790_00745</name>
</gene>
<dbReference type="InterPro" id="IPR015813">
    <property type="entry name" value="Pyrv/PenolPyrv_kinase-like_dom"/>
</dbReference>
<dbReference type="InterPro" id="IPR040442">
    <property type="entry name" value="Pyrv_kinase-like_dom_sf"/>
</dbReference>
<dbReference type="RefSeq" id="WP_187333202.1">
    <property type="nucleotide sequence ID" value="NZ_CP060490.1"/>
</dbReference>
<name>A0A7G9B4Y5_9FIRM</name>
<dbReference type="PANTHER" id="PTHR42905">
    <property type="entry name" value="PHOSPHOENOLPYRUVATE CARBOXYLASE"/>
    <property type="match status" value="1"/>
</dbReference>
<dbReference type="KEGG" id="ohi:H8790_00745"/>
<keyword evidence="2" id="KW-1185">Reference proteome</keyword>
<dbReference type="PROSITE" id="PS00161">
    <property type="entry name" value="ISOCITRATE_LYASE"/>
    <property type="match status" value="1"/>
</dbReference>
<reference evidence="1 2" key="1">
    <citation type="submission" date="2020-08" db="EMBL/GenBank/DDBJ databases">
        <authorList>
            <person name="Liu C."/>
            <person name="Sun Q."/>
        </authorList>
    </citation>
    <scope>NUCLEOTIDE SEQUENCE [LARGE SCALE GENOMIC DNA]</scope>
    <source>
        <strain evidence="1 2">NSJ-62</strain>
    </source>
</reference>
<organism evidence="1 2">
    <name type="scientific">Oscillibacter hominis</name>
    <dbReference type="NCBI Taxonomy" id="2763056"/>
    <lineage>
        <taxon>Bacteria</taxon>
        <taxon>Bacillati</taxon>
        <taxon>Bacillota</taxon>
        <taxon>Clostridia</taxon>
        <taxon>Eubacteriales</taxon>
        <taxon>Oscillospiraceae</taxon>
        <taxon>Oscillibacter</taxon>
    </lineage>
</organism>
<keyword evidence="1" id="KW-0456">Lyase</keyword>
<dbReference type="AlphaFoldDB" id="A0A7G9B4Y5"/>
<dbReference type="Gene3D" id="3.20.20.60">
    <property type="entry name" value="Phosphoenolpyruvate-binding domains"/>
    <property type="match status" value="1"/>
</dbReference>
<dbReference type="CDD" id="cd00377">
    <property type="entry name" value="ICL_PEPM"/>
    <property type="match status" value="1"/>
</dbReference>